<proteinExistence type="predicted"/>
<organism evidence="2 3">
    <name type="scientific">Nicotiana sylvestris</name>
    <name type="common">Wood tobacco</name>
    <name type="synonym">South American tobacco</name>
    <dbReference type="NCBI Taxonomy" id="4096"/>
    <lineage>
        <taxon>Eukaryota</taxon>
        <taxon>Viridiplantae</taxon>
        <taxon>Streptophyta</taxon>
        <taxon>Embryophyta</taxon>
        <taxon>Tracheophyta</taxon>
        <taxon>Spermatophyta</taxon>
        <taxon>Magnoliopsida</taxon>
        <taxon>eudicotyledons</taxon>
        <taxon>Gunneridae</taxon>
        <taxon>Pentapetalae</taxon>
        <taxon>asterids</taxon>
        <taxon>lamiids</taxon>
        <taxon>Solanales</taxon>
        <taxon>Solanaceae</taxon>
        <taxon>Nicotianoideae</taxon>
        <taxon>Nicotianeae</taxon>
        <taxon>Nicotiana</taxon>
    </lineage>
</organism>
<keyword evidence="2" id="KW-1185">Reference proteome</keyword>
<accession>A0A1U7VCY3</accession>
<reference evidence="2" key="1">
    <citation type="journal article" date="2013" name="Genome Biol.">
        <title>Reference genomes and transcriptomes of Nicotiana sylvestris and Nicotiana tomentosiformis.</title>
        <authorList>
            <person name="Sierro N."/>
            <person name="Battey J.N."/>
            <person name="Ouadi S."/>
            <person name="Bovet L."/>
            <person name="Goepfert S."/>
            <person name="Bakaher N."/>
            <person name="Peitsch M.C."/>
            <person name="Ivanov N.V."/>
        </authorList>
    </citation>
    <scope>NUCLEOTIDE SEQUENCE [LARGE SCALE GENOMIC DNA]</scope>
</reference>
<name>A0A1U7VCY3_NICSY</name>
<gene>
    <name evidence="3" type="primary">LOC104212555</name>
</gene>
<evidence type="ECO:0000256" key="1">
    <source>
        <dbReference type="SAM" id="Coils"/>
    </source>
</evidence>
<feature type="coiled-coil region" evidence="1">
    <location>
        <begin position="39"/>
        <end position="94"/>
    </location>
</feature>
<protein>
    <submittedName>
        <fullName evidence="3">Uncharacterized protein LOC104212555</fullName>
    </submittedName>
</protein>
<evidence type="ECO:0000313" key="3">
    <source>
        <dbReference type="RefSeq" id="XP_009760159.1"/>
    </source>
</evidence>
<dbReference type="Proteomes" id="UP000189701">
    <property type="component" value="Unplaced"/>
</dbReference>
<keyword evidence="1" id="KW-0175">Coiled coil</keyword>
<reference evidence="3" key="2">
    <citation type="submission" date="2025-08" db="UniProtKB">
        <authorList>
            <consortium name="RefSeq"/>
        </authorList>
    </citation>
    <scope>IDENTIFICATION</scope>
    <source>
        <tissue evidence="3">Leaf</tissue>
    </source>
</reference>
<dbReference type="RefSeq" id="XP_009760159.1">
    <property type="nucleotide sequence ID" value="XM_009761857.1"/>
</dbReference>
<dbReference type="AlphaFoldDB" id="A0A1U7VCY3"/>
<evidence type="ECO:0000313" key="2">
    <source>
        <dbReference type="Proteomes" id="UP000189701"/>
    </source>
</evidence>
<sequence>MVLEEDPFQDYFTGVDDAADLNDAYTLFEEAHRLFSRYISKFRAELSQCEAELKRSSDKGKAPRLLCSKREEELKDLRADLAKALQNEAELDKKVTVILQEYGLIDPFVESNTSVYQPQQKLDMIGQLRGEVDQVKADCNQWKENMDQLAGKKIDDLEAKLTATGDGIAETRAEVERTKATTDKTVVVYQKDAKAAQMELRETSNREKQISDLARCQARRETLEEVHARGFDFTEEIAQEKTFEAARADPIMKLGSKRRLLPRIWLLKYIRLF</sequence>
<feature type="coiled-coil region" evidence="1">
    <location>
        <begin position="125"/>
        <end position="152"/>
    </location>
</feature>